<organism evidence="1 2">
    <name type="scientific">Cetraspora pellucida</name>
    <dbReference type="NCBI Taxonomy" id="1433469"/>
    <lineage>
        <taxon>Eukaryota</taxon>
        <taxon>Fungi</taxon>
        <taxon>Fungi incertae sedis</taxon>
        <taxon>Mucoromycota</taxon>
        <taxon>Glomeromycotina</taxon>
        <taxon>Glomeromycetes</taxon>
        <taxon>Diversisporales</taxon>
        <taxon>Gigasporaceae</taxon>
        <taxon>Cetraspora</taxon>
    </lineage>
</organism>
<comment type="caution">
    <text evidence="1">The sequence shown here is derived from an EMBL/GenBank/DDBJ whole genome shotgun (WGS) entry which is preliminary data.</text>
</comment>
<dbReference type="EMBL" id="CAJVPW010002368">
    <property type="protein sequence ID" value="CAG8504983.1"/>
    <property type="molecule type" value="Genomic_DNA"/>
</dbReference>
<name>A0ACA9L185_9GLOM</name>
<accession>A0ACA9L185</accession>
<protein>
    <submittedName>
        <fullName evidence="1">11628_t:CDS:1</fullName>
    </submittedName>
</protein>
<proteinExistence type="predicted"/>
<keyword evidence="2" id="KW-1185">Reference proteome</keyword>
<sequence length="101" mass="11281">MNVSEIVKTISNAFSKVELSLNDLLLSGILDVEALDTSSSPIKKALQEIRLWNSVKETLLPKLLPNRLKNFIINQVRAGNALIPNDGDHLLYRKTQILIDS</sequence>
<feature type="non-terminal residue" evidence="1">
    <location>
        <position position="101"/>
    </location>
</feature>
<reference evidence="1" key="1">
    <citation type="submission" date="2021-06" db="EMBL/GenBank/DDBJ databases">
        <authorList>
            <person name="Kallberg Y."/>
            <person name="Tangrot J."/>
            <person name="Rosling A."/>
        </authorList>
    </citation>
    <scope>NUCLEOTIDE SEQUENCE</scope>
    <source>
        <strain evidence="1">28 12/20/2015</strain>
    </source>
</reference>
<gene>
    <name evidence="1" type="ORF">SPELUC_LOCUS3195</name>
</gene>
<evidence type="ECO:0000313" key="1">
    <source>
        <dbReference type="EMBL" id="CAG8504983.1"/>
    </source>
</evidence>
<dbReference type="Proteomes" id="UP000789366">
    <property type="component" value="Unassembled WGS sequence"/>
</dbReference>
<evidence type="ECO:0000313" key="2">
    <source>
        <dbReference type="Proteomes" id="UP000789366"/>
    </source>
</evidence>